<keyword evidence="2" id="KW-1185">Reference proteome</keyword>
<reference evidence="1 2" key="1">
    <citation type="submission" date="2016-09" db="EMBL/GenBank/DDBJ databases">
        <title>Complete genome sequencing of Streptomyces lydicus 103 and metabolic pathways analysis of antibiotic biosynthesis.</title>
        <authorList>
            <person name="Jia N."/>
            <person name="Ding M.-Z."/>
            <person name="Gao F."/>
            <person name="Yuan Y.-J."/>
        </authorList>
    </citation>
    <scope>NUCLEOTIDE SEQUENCE [LARGE SCALE GENOMIC DNA]</scope>
    <source>
        <strain evidence="1 2">103</strain>
    </source>
</reference>
<evidence type="ECO:0000313" key="2">
    <source>
        <dbReference type="Proteomes" id="UP000094094"/>
    </source>
</evidence>
<dbReference type="AlphaFoldDB" id="A0A1D7VG40"/>
<protein>
    <submittedName>
        <fullName evidence="1">Uncharacterized protein</fullName>
    </submittedName>
</protein>
<dbReference type="EMBL" id="CP017157">
    <property type="protein sequence ID" value="AOP45677.1"/>
    <property type="molecule type" value="Genomic_DNA"/>
</dbReference>
<proteinExistence type="predicted"/>
<gene>
    <name evidence="1" type="ORF">SL103_04960</name>
</gene>
<dbReference type="RefSeq" id="WP_069567549.1">
    <property type="nucleotide sequence ID" value="NZ_CP017157.1"/>
</dbReference>
<name>A0A1D7VG40_9ACTN</name>
<organism evidence="1 2">
    <name type="scientific">Streptomyces lydicus</name>
    <dbReference type="NCBI Taxonomy" id="47763"/>
    <lineage>
        <taxon>Bacteria</taxon>
        <taxon>Bacillati</taxon>
        <taxon>Actinomycetota</taxon>
        <taxon>Actinomycetes</taxon>
        <taxon>Kitasatosporales</taxon>
        <taxon>Streptomycetaceae</taxon>
        <taxon>Streptomyces</taxon>
    </lineage>
</organism>
<dbReference type="OrthoDB" id="5328543at2"/>
<accession>A0A1D7VG40</accession>
<sequence length="76" mass="8040">MGQSARKLLTDDQFVAVRSTVQTDNPDITAEDAAAVVTEALAFVATCVLFPAASLVPSRMVDAGWHALILHTQTKG</sequence>
<dbReference type="Proteomes" id="UP000094094">
    <property type="component" value="Chromosome"/>
</dbReference>
<evidence type="ECO:0000313" key="1">
    <source>
        <dbReference type="EMBL" id="AOP45677.1"/>
    </source>
</evidence>
<dbReference type="KEGG" id="slc:SL103_04960"/>